<feature type="transmembrane region" description="Helical" evidence="1">
    <location>
        <begin position="26"/>
        <end position="45"/>
    </location>
</feature>
<dbReference type="EMBL" id="CM009750">
    <property type="protein sequence ID" value="PUZ68332.1"/>
    <property type="molecule type" value="Genomic_DNA"/>
</dbReference>
<evidence type="ECO:0000313" key="2">
    <source>
        <dbReference type="EMBL" id="PUZ68332.1"/>
    </source>
</evidence>
<gene>
    <name evidence="2" type="ORF">GQ55_2G018100</name>
</gene>
<organism evidence="2 3">
    <name type="scientific">Panicum hallii var. hallii</name>
    <dbReference type="NCBI Taxonomy" id="1504633"/>
    <lineage>
        <taxon>Eukaryota</taxon>
        <taxon>Viridiplantae</taxon>
        <taxon>Streptophyta</taxon>
        <taxon>Embryophyta</taxon>
        <taxon>Tracheophyta</taxon>
        <taxon>Spermatophyta</taxon>
        <taxon>Magnoliopsida</taxon>
        <taxon>Liliopsida</taxon>
        <taxon>Poales</taxon>
        <taxon>Poaceae</taxon>
        <taxon>PACMAD clade</taxon>
        <taxon>Panicoideae</taxon>
        <taxon>Panicodae</taxon>
        <taxon>Paniceae</taxon>
        <taxon>Panicinae</taxon>
        <taxon>Panicum</taxon>
        <taxon>Panicum sect. Panicum</taxon>
    </lineage>
</organism>
<reference evidence="2 3" key="1">
    <citation type="submission" date="2018-04" db="EMBL/GenBank/DDBJ databases">
        <title>WGS assembly of Panicum hallii var. hallii HAL2.</title>
        <authorList>
            <person name="Lovell J."/>
            <person name="Jenkins J."/>
            <person name="Lowry D."/>
            <person name="Mamidi S."/>
            <person name="Sreedasyam A."/>
            <person name="Weng X."/>
            <person name="Barry K."/>
            <person name="Bonette J."/>
            <person name="Campitelli B."/>
            <person name="Daum C."/>
            <person name="Gordon S."/>
            <person name="Gould B."/>
            <person name="Lipzen A."/>
            <person name="MacQueen A."/>
            <person name="Palacio-Mejia J."/>
            <person name="Plott C."/>
            <person name="Shakirov E."/>
            <person name="Shu S."/>
            <person name="Yoshinaga Y."/>
            <person name="Zane M."/>
            <person name="Rokhsar D."/>
            <person name="Grimwood J."/>
            <person name="Schmutz J."/>
            <person name="Juenger T."/>
        </authorList>
    </citation>
    <scope>NUCLEOTIDE SEQUENCE [LARGE SCALE GENOMIC DNA]</scope>
    <source>
        <strain evidence="3">cv. HAL2</strain>
    </source>
</reference>
<keyword evidence="1" id="KW-0812">Transmembrane</keyword>
<keyword evidence="3" id="KW-1185">Reference proteome</keyword>
<accession>A0A2T7EKH5</accession>
<keyword evidence="1" id="KW-1133">Transmembrane helix</keyword>
<keyword evidence="1" id="KW-0472">Membrane</keyword>
<dbReference type="Gramene" id="PUZ68332">
    <property type="protein sequence ID" value="PUZ68332"/>
    <property type="gene ID" value="GQ55_2G018100"/>
</dbReference>
<name>A0A2T7EKH5_9POAL</name>
<protein>
    <submittedName>
        <fullName evidence="2">Uncharacterized protein</fullName>
    </submittedName>
</protein>
<sequence>MAEHEASPWRPGAPGEEGDSGCFPSAIIRVALVGATAAVSLLLPVPSLSLPRIRGCITRAAAAAADPDRCVILLGLERPLRRVSVLWLRGTIRLRRSST</sequence>
<evidence type="ECO:0000256" key="1">
    <source>
        <dbReference type="SAM" id="Phobius"/>
    </source>
</evidence>
<dbReference type="Proteomes" id="UP000244336">
    <property type="component" value="Chromosome 2"/>
</dbReference>
<dbReference type="AlphaFoldDB" id="A0A2T7EKH5"/>
<evidence type="ECO:0000313" key="3">
    <source>
        <dbReference type="Proteomes" id="UP000244336"/>
    </source>
</evidence>
<proteinExistence type="predicted"/>